<dbReference type="AlphaFoldDB" id="A0A315Z9Z6"/>
<proteinExistence type="predicted"/>
<evidence type="ECO:0000313" key="1">
    <source>
        <dbReference type="EMBL" id="PWJ42102.1"/>
    </source>
</evidence>
<dbReference type="EMBL" id="QGDO01000003">
    <property type="protein sequence ID" value="PWJ42102.1"/>
    <property type="molecule type" value="Genomic_DNA"/>
</dbReference>
<protein>
    <submittedName>
        <fullName evidence="1">Uncharacterized protein</fullName>
    </submittedName>
</protein>
<reference evidence="1 2" key="1">
    <citation type="submission" date="2018-03" db="EMBL/GenBank/DDBJ databases">
        <title>Genomic Encyclopedia of Archaeal and Bacterial Type Strains, Phase II (KMG-II): from individual species to whole genera.</title>
        <authorList>
            <person name="Goeker M."/>
        </authorList>
    </citation>
    <scope>NUCLEOTIDE SEQUENCE [LARGE SCALE GENOMIC DNA]</scope>
    <source>
        <strain evidence="1 2">DSM 28229</strain>
    </source>
</reference>
<gene>
    <name evidence="1" type="ORF">BC781_103352</name>
</gene>
<sequence>MNEKVQEMIENALKSGATVLQTTGGKIEIKNETNK</sequence>
<name>A0A315Z9Z6_SEDFL</name>
<accession>A0A315Z9Z6</accession>
<evidence type="ECO:0000313" key="2">
    <source>
        <dbReference type="Proteomes" id="UP000245535"/>
    </source>
</evidence>
<organism evidence="1 2">
    <name type="scientific">Sediminitomix flava</name>
    <dbReference type="NCBI Taxonomy" id="379075"/>
    <lineage>
        <taxon>Bacteria</taxon>
        <taxon>Pseudomonadati</taxon>
        <taxon>Bacteroidota</taxon>
        <taxon>Cytophagia</taxon>
        <taxon>Cytophagales</taxon>
        <taxon>Flammeovirgaceae</taxon>
        <taxon>Sediminitomix</taxon>
    </lineage>
</organism>
<dbReference type="Proteomes" id="UP000245535">
    <property type="component" value="Unassembled WGS sequence"/>
</dbReference>
<keyword evidence="2" id="KW-1185">Reference proteome</keyword>
<comment type="caution">
    <text evidence="1">The sequence shown here is derived from an EMBL/GenBank/DDBJ whole genome shotgun (WGS) entry which is preliminary data.</text>
</comment>